<organism evidence="1 2">
    <name type="scientific">Nocardia wallacei</name>
    <dbReference type="NCBI Taxonomy" id="480035"/>
    <lineage>
        <taxon>Bacteria</taxon>
        <taxon>Bacillati</taxon>
        <taxon>Actinomycetota</taxon>
        <taxon>Actinomycetes</taxon>
        <taxon>Mycobacteriales</taxon>
        <taxon>Nocardiaceae</taxon>
        <taxon>Nocardia</taxon>
    </lineage>
</organism>
<dbReference type="KEGG" id="nwl:NWFMUON74_40070"/>
<dbReference type="EMBL" id="AP023396">
    <property type="protein sequence ID" value="BCK56235.1"/>
    <property type="molecule type" value="Genomic_DNA"/>
</dbReference>
<evidence type="ECO:0000313" key="2">
    <source>
        <dbReference type="Proteomes" id="UP000516173"/>
    </source>
</evidence>
<accession>A0A7G1KLX2</accession>
<evidence type="ECO:0000313" key="1">
    <source>
        <dbReference type="EMBL" id="BCK56235.1"/>
    </source>
</evidence>
<protein>
    <submittedName>
        <fullName evidence="1">Uncharacterized protein</fullName>
    </submittedName>
</protein>
<gene>
    <name evidence="1" type="ORF">NWFMUON74_40070</name>
</gene>
<proteinExistence type="predicted"/>
<sequence length="425" mass="46968">MPDGGDGRAGEDGAPRARDLTLQHVLPEICRIRGVDTPEGLEAVHRAYNVTFNTVAPFIVHHMADFVHQAEAEIRDDPNHRYMFLGRDGNALAVSAAVLSPDLYAHHGAALSITRRMMENSLREQERVTGKSFEIDAFRKYKNDDIDEPVTGAKADLADVLESGGFQINEPGQTITVVDTSLKGSTQVGLSTQYPQPNWRGVYLVFMQGQTDPDPDSKKGLALDLRWPHDRGGAGEDELPASRAHTFAHPSAILIIEDLLHGPWSSAQGIDADGHPIQTLEPPPIDELNPLDISPAFQAPSTRLAAADAMLLAVRDRAFEAVRRRAAGADWRTELEQEAERFVDDVRSWISTGDTDPGLAELIRSFARPIDRHHISVLHNALRASRLSPSEIDAVWRGYSDMGTLADKQRYVTEYTLSRNQLEQE</sequence>
<name>A0A7G1KLX2_9NOCA</name>
<dbReference type="Proteomes" id="UP000516173">
    <property type="component" value="Chromosome"/>
</dbReference>
<dbReference type="AlphaFoldDB" id="A0A7G1KLX2"/>
<reference evidence="1 2" key="1">
    <citation type="submission" date="2020-08" db="EMBL/GenBank/DDBJ databases">
        <title>Genome Sequencing of Nocardia wallacei strain FMUON74 and assembly.</title>
        <authorList>
            <person name="Toyokawa M."/>
            <person name="Uesaka K."/>
        </authorList>
    </citation>
    <scope>NUCLEOTIDE SEQUENCE [LARGE SCALE GENOMIC DNA]</scope>
    <source>
        <strain evidence="1 2">FMUON74</strain>
    </source>
</reference>
<keyword evidence="2" id="KW-1185">Reference proteome</keyword>